<evidence type="ECO:0000259" key="2">
    <source>
        <dbReference type="Pfam" id="PF02975"/>
    </source>
</evidence>
<feature type="domain" description="Methylamine/Aralkylamine dehydrogenase light chain C-terminal" evidence="2">
    <location>
        <begin position="60"/>
        <end position="92"/>
    </location>
</feature>
<evidence type="ECO:0000256" key="1">
    <source>
        <dbReference type="SAM" id="MobiDB-lite"/>
    </source>
</evidence>
<gene>
    <name evidence="3" type="ORF">QWZ10_16570</name>
</gene>
<dbReference type="Gene3D" id="2.60.30.10">
    <property type="entry name" value="Methylamine/Aralkylamine dehydrogenase light chain"/>
    <property type="match status" value="1"/>
</dbReference>
<accession>A0ABT8DC44</accession>
<dbReference type="InterPro" id="IPR036560">
    <property type="entry name" value="MADH/AADH_L_sf"/>
</dbReference>
<protein>
    <submittedName>
        <fullName evidence="3">Methylamine dehydrogenase light chain</fullName>
    </submittedName>
</protein>
<evidence type="ECO:0000313" key="3">
    <source>
        <dbReference type="EMBL" id="MDN3712957.1"/>
    </source>
</evidence>
<dbReference type="Pfam" id="PF02975">
    <property type="entry name" value="Me-amine-dh_L"/>
    <property type="match status" value="1"/>
</dbReference>
<evidence type="ECO:0000313" key="4">
    <source>
        <dbReference type="Proteomes" id="UP001243846"/>
    </source>
</evidence>
<dbReference type="EMBL" id="JAUFRC010000001">
    <property type="protein sequence ID" value="MDN3712957.1"/>
    <property type="molecule type" value="Genomic_DNA"/>
</dbReference>
<proteinExistence type="predicted"/>
<sequence length="160" mass="16692">MSRRVAGRTSRRSMIGKIGTVVAGVALVPLLPVDRRGRVSRANAAGAAAGSDPRAKFVPQDHDVQSCDYWRHCSIDGNVCDCSGGSLTNCPRAPSWLRPPGSPAATTRPTAKATSSPTAIAVATTFRVVAPASTPRASCRSTVRNSRTTSSGASARKMTR</sequence>
<organism evidence="3 4">
    <name type="scientific">Paracoccus cavernae</name>
    <dbReference type="NCBI Taxonomy" id="1571207"/>
    <lineage>
        <taxon>Bacteria</taxon>
        <taxon>Pseudomonadati</taxon>
        <taxon>Pseudomonadota</taxon>
        <taxon>Alphaproteobacteria</taxon>
        <taxon>Rhodobacterales</taxon>
        <taxon>Paracoccaceae</taxon>
        <taxon>Paracoccus</taxon>
    </lineage>
</organism>
<dbReference type="Proteomes" id="UP001243846">
    <property type="component" value="Unassembled WGS sequence"/>
</dbReference>
<feature type="compositionally biased region" description="Low complexity" evidence="1">
    <location>
        <begin position="138"/>
        <end position="151"/>
    </location>
</feature>
<reference evidence="4" key="1">
    <citation type="journal article" date="2019" name="Int. J. Syst. Evol. Microbiol.">
        <title>The Global Catalogue of Microorganisms (GCM) 10K type strain sequencing project: providing services to taxonomists for standard genome sequencing and annotation.</title>
        <authorList>
            <consortium name="The Broad Institute Genomics Platform"/>
            <consortium name="The Broad Institute Genome Sequencing Center for Infectious Disease"/>
            <person name="Wu L."/>
            <person name="Ma J."/>
        </authorList>
    </citation>
    <scope>NUCLEOTIDE SEQUENCE [LARGE SCALE GENOMIC DNA]</scope>
    <source>
        <strain evidence="4">CECT 8482</strain>
    </source>
</reference>
<feature type="region of interest" description="Disordered" evidence="1">
    <location>
        <begin position="133"/>
        <end position="160"/>
    </location>
</feature>
<comment type="caution">
    <text evidence="3">The sequence shown here is derived from an EMBL/GenBank/DDBJ whole genome shotgun (WGS) entry which is preliminary data.</text>
</comment>
<keyword evidence="4" id="KW-1185">Reference proteome</keyword>
<dbReference type="SUPFAM" id="SSF57561">
    <property type="entry name" value="Methylamine dehydrogenase, L chain"/>
    <property type="match status" value="1"/>
</dbReference>
<name>A0ABT8DC44_9RHOB</name>
<dbReference type="InterPro" id="IPR013504">
    <property type="entry name" value="MADH/AADH_Ltc_C_dom"/>
</dbReference>